<feature type="transmembrane region" description="Helical" evidence="2">
    <location>
        <begin position="271"/>
        <end position="294"/>
    </location>
</feature>
<dbReference type="PANTHER" id="PTHR38434:SF1">
    <property type="entry name" value="BLL2549 PROTEIN"/>
    <property type="match status" value="1"/>
</dbReference>
<keyword evidence="2" id="KW-1133">Transmembrane helix</keyword>
<sequence>MAEAYFLILFIFLAVLIWMLVRLQNRMQEMQTELRQLRQDLTRAGQSAPAAAPHQTVIATDQAPLSVSDLSDTTFAAPDKIPTQATNLSKKPGTPRTEFFERIPDVEKFIGENLVNKLGIAVLVLGIGYFIKFAIDQEWINAWGRVLVGFVCGFGLLGLAHRLRGQYAAFSSVLVGGGLATLYFTIALAFHEYHLLPQTLAFILMVAVTGLSVFMAMLYNRQELAVLALLGGFASPLLASSGGNNYQILFIYILILNIGMLILAFFKKWPLITIISYVATVILFGGWLAAKVIGEQQAPYLGGFVFAVLFYLVFFAMTVIYNLKQQQSFRLWEIIILLSNTLFFYLCGLYLLSQLSGGAYLGLYSGILAFFNGAVAWQLQRQKTTEAKLRFLLGSMGLLLLYLAILLELTYRLGSTTTELRTIKYLVVAAYHYLSAIIIICFLLPAPQARWPISEILTILAFTSYLFLVQPLVQSARNYYLLQANSSLVPFALHYAAIVLLLGLLYQVFTYYHKVYGLRSKRMNGFIWFGCTALVYLASTELDHLVVITQYAPGKNVSALLQQEHKIGFPILWGLASFGFMLLGMRYRLKTLRLVSLTLFFITLVKLFLFDIRNIPAGGRIAAFISLGILLLVVSFLYQKLKNLLLDDVPTEKAKE</sequence>
<feature type="transmembrane region" description="Helical" evidence="2">
    <location>
        <begin position="592"/>
        <end position="609"/>
    </location>
</feature>
<keyword evidence="2" id="KW-0812">Transmembrane</keyword>
<organism evidence="3 4">
    <name type="scientific">Adhaeribacter swui</name>
    <dbReference type="NCBI Taxonomy" id="2086471"/>
    <lineage>
        <taxon>Bacteria</taxon>
        <taxon>Pseudomonadati</taxon>
        <taxon>Bacteroidota</taxon>
        <taxon>Cytophagia</taxon>
        <taxon>Cytophagales</taxon>
        <taxon>Hymenobacteraceae</taxon>
        <taxon>Adhaeribacter</taxon>
    </lineage>
</organism>
<feature type="transmembrane region" description="Helical" evidence="2">
    <location>
        <begin position="196"/>
        <end position="217"/>
    </location>
</feature>
<feature type="transmembrane region" description="Helical" evidence="2">
    <location>
        <begin position="118"/>
        <end position="135"/>
    </location>
</feature>
<feature type="transmembrane region" description="Helical" evidence="2">
    <location>
        <begin position="391"/>
        <end position="411"/>
    </location>
</feature>
<dbReference type="Pfam" id="PF10101">
    <property type="entry name" value="DUF2339"/>
    <property type="match status" value="1"/>
</dbReference>
<dbReference type="RefSeq" id="WP_185270156.1">
    <property type="nucleotide sequence ID" value="NZ_CP055156.1"/>
</dbReference>
<accession>A0A7G7G940</accession>
<keyword evidence="2" id="KW-0472">Membrane</keyword>
<evidence type="ECO:0000256" key="2">
    <source>
        <dbReference type="SAM" id="Phobius"/>
    </source>
</evidence>
<protein>
    <submittedName>
        <fullName evidence="3">DUF2339 domain-containing protein</fullName>
    </submittedName>
</protein>
<dbReference type="Proteomes" id="UP000515237">
    <property type="component" value="Chromosome"/>
</dbReference>
<dbReference type="PANTHER" id="PTHR38434">
    <property type="entry name" value="BLL2549 PROTEIN"/>
    <property type="match status" value="1"/>
</dbReference>
<feature type="transmembrane region" description="Helical" evidence="2">
    <location>
        <begin position="6"/>
        <end position="23"/>
    </location>
</feature>
<name>A0A7G7G940_9BACT</name>
<feature type="transmembrane region" description="Helical" evidence="2">
    <location>
        <begin position="335"/>
        <end position="353"/>
    </location>
</feature>
<dbReference type="EMBL" id="CP055156">
    <property type="protein sequence ID" value="QNF33674.1"/>
    <property type="molecule type" value="Genomic_DNA"/>
</dbReference>
<gene>
    <name evidence="3" type="ORF">HUW51_13435</name>
</gene>
<feature type="transmembrane region" description="Helical" evidence="2">
    <location>
        <begin position="456"/>
        <end position="473"/>
    </location>
</feature>
<feature type="transmembrane region" description="Helical" evidence="2">
    <location>
        <begin position="248"/>
        <end position="266"/>
    </location>
</feature>
<reference evidence="3 4" key="1">
    <citation type="journal article" date="2018" name="Int. J. Syst. Evol. Microbiol.">
        <title>Adhaeribacter swui sp. nov., isolated from wet mud.</title>
        <authorList>
            <person name="Kim D.U."/>
            <person name="Kim K.W."/>
            <person name="Kang M.S."/>
            <person name="Kim J.Y."/>
            <person name="Jang J.H."/>
            <person name="Kim M.K."/>
        </authorList>
    </citation>
    <scope>NUCLEOTIDE SEQUENCE [LARGE SCALE GENOMIC DNA]</scope>
    <source>
        <strain evidence="3 4">KCTC 52873</strain>
    </source>
</reference>
<feature type="coiled-coil region" evidence="1">
    <location>
        <begin position="20"/>
        <end position="47"/>
    </location>
</feature>
<feature type="transmembrane region" description="Helical" evidence="2">
    <location>
        <begin position="525"/>
        <end position="547"/>
    </location>
</feature>
<evidence type="ECO:0000313" key="3">
    <source>
        <dbReference type="EMBL" id="QNF33674.1"/>
    </source>
</evidence>
<evidence type="ECO:0000313" key="4">
    <source>
        <dbReference type="Proteomes" id="UP000515237"/>
    </source>
</evidence>
<feature type="transmembrane region" description="Helical" evidence="2">
    <location>
        <begin position="224"/>
        <end position="242"/>
    </location>
</feature>
<dbReference type="AlphaFoldDB" id="A0A7G7G940"/>
<keyword evidence="1" id="KW-0175">Coiled coil</keyword>
<feature type="transmembrane region" description="Helical" evidence="2">
    <location>
        <begin position="300"/>
        <end position="323"/>
    </location>
</feature>
<dbReference type="KEGG" id="aswu:HUW51_13435"/>
<feature type="transmembrane region" description="Helical" evidence="2">
    <location>
        <begin position="167"/>
        <end position="190"/>
    </location>
</feature>
<feature type="transmembrane region" description="Helical" evidence="2">
    <location>
        <begin position="359"/>
        <end position="379"/>
    </location>
</feature>
<feature type="transmembrane region" description="Helical" evidence="2">
    <location>
        <begin position="493"/>
        <end position="513"/>
    </location>
</feature>
<evidence type="ECO:0000256" key="1">
    <source>
        <dbReference type="SAM" id="Coils"/>
    </source>
</evidence>
<feature type="transmembrane region" description="Helical" evidence="2">
    <location>
        <begin position="621"/>
        <end position="638"/>
    </location>
</feature>
<feature type="transmembrane region" description="Helical" evidence="2">
    <location>
        <begin position="567"/>
        <end position="585"/>
    </location>
</feature>
<dbReference type="InterPro" id="IPR019286">
    <property type="entry name" value="DUF2339_TM"/>
</dbReference>
<feature type="transmembrane region" description="Helical" evidence="2">
    <location>
        <begin position="141"/>
        <end position="160"/>
    </location>
</feature>
<proteinExistence type="predicted"/>
<feature type="transmembrane region" description="Helical" evidence="2">
    <location>
        <begin position="423"/>
        <end position="444"/>
    </location>
</feature>
<keyword evidence="4" id="KW-1185">Reference proteome</keyword>